<keyword evidence="3" id="KW-1185">Reference proteome</keyword>
<dbReference type="InterPro" id="IPR006311">
    <property type="entry name" value="TAT_signal"/>
</dbReference>
<dbReference type="Proteomes" id="UP000471147">
    <property type="component" value="Unassembled WGS sequence"/>
</dbReference>
<name>A0A6I4LSK7_9SPHN</name>
<protein>
    <submittedName>
        <fullName evidence="2">Class A beta-lactamase-related serine hydrolase</fullName>
    </submittedName>
</protein>
<dbReference type="RefSeq" id="WP_160352387.1">
    <property type="nucleotide sequence ID" value="NZ_SDWJ01000001.1"/>
</dbReference>
<evidence type="ECO:0000259" key="1">
    <source>
        <dbReference type="Pfam" id="PF00144"/>
    </source>
</evidence>
<dbReference type="PANTHER" id="PTHR43283">
    <property type="entry name" value="BETA-LACTAMASE-RELATED"/>
    <property type="match status" value="1"/>
</dbReference>
<dbReference type="EMBL" id="SDWJ01000001">
    <property type="protein sequence ID" value="MVZ96397.1"/>
    <property type="molecule type" value="Genomic_DNA"/>
</dbReference>
<reference evidence="2 3" key="1">
    <citation type="submission" date="2019-01" db="EMBL/GenBank/DDBJ databases">
        <title>Sphingorhabdus lacus sp.nov., isolated from an oligotrophic freshwater lake.</title>
        <authorList>
            <person name="Park M."/>
        </authorList>
    </citation>
    <scope>NUCLEOTIDE SEQUENCE [LARGE SCALE GENOMIC DNA]</scope>
    <source>
        <strain evidence="2 3">IMCC26285</strain>
    </source>
</reference>
<dbReference type="PROSITE" id="PS51318">
    <property type="entry name" value="TAT"/>
    <property type="match status" value="1"/>
</dbReference>
<dbReference type="Gene3D" id="3.40.710.10">
    <property type="entry name" value="DD-peptidase/beta-lactamase superfamily"/>
    <property type="match status" value="1"/>
</dbReference>
<organism evidence="2 3">
    <name type="scientific">Sphingorhabdus profundilacus</name>
    <dbReference type="NCBI Taxonomy" id="2509718"/>
    <lineage>
        <taxon>Bacteria</taxon>
        <taxon>Pseudomonadati</taxon>
        <taxon>Pseudomonadota</taxon>
        <taxon>Alphaproteobacteria</taxon>
        <taxon>Sphingomonadales</taxon>
        <taxon>Sphingomonadaceae</taxon>
        <taxon>Sphingorhabdus</taxon>
    </lineage>
</organism>
<comment type="caution">
    <text evidence="2">The sequence shown here is derived from an EMBL/GenBank/DDBJ whole genome shotgun (WGS) entry which is preliminary data.</text>
</comment>
<keyword evidence="2" id="KW-0378">Hydrolase</keyword>
<dbReference type="OrthoDB" id="9808046at2"/>
<dbReference type="AlphaFoldDB" id="A0A6I4LSK7"/>
<dbReference type="SUPFAM" id="SSF56601">
    <property type="entry name" value="beta-lactamase/transpeptidase-like"/>
    <property type="match status" value="1"/>
</dbReference>
<dbReference type="Pfam" id="PF00144">
    <property type="entry name" value="Beta-lactamase"/>
    <property type="match status" value="1"/>
</dbReference>
<dbReference type="PANTHER" id="PTHR43283:SF3">
    <property type="entry name" value="BETA-LACTAMASE FAMILY PROTEIN (AFU_ORTHOLOGUE AFUA_5G07500)"/>
    <property type="match status" value="1"/>
</dbReference>
<dbReference type="InterPro" id="IPR050789">
    <property type="entry name" value="Diverse_Enzym_Activities"/>
</dbReference>
<dbReference type="InterPro" id="IPR012338">
    <property type="entry name" value="Beta-lactam/transpept-like"/>
</dbReference>
<dbReference type="InterPro" id="IPR001466">
    <property type="entry name" value="Beta-lactam-related"/>
</dbReference>
<evidence type="ECO:0000313" key="3">
    <source>
        <dbReference type="Proteomes" id="UP000471147"/>
    </source>
</evidence>
<proteinExistence type="predicted"/>
<feature type="domain" description="Beta-lactamase-related" evidence="1">
    <location>
        <begin position="50"/>
        <end position="416"/>
    </location>
</feature>
<accession>A0A6I4LSK7</accession>
<dbReference type="GO" id="GO:0016787">
    <property type="term" value="F:hydrolase activity"/>
    <property type="evidence" value="ECO:0007669"/>
    <property type="project" value="UniProtKB-KW"/>
</dbReference>
<sequence>MEHQALARTGFDRRGFLSWGGGLTLAGAATAFLPSRAWALAAEKYPTIKAQFDSYVASGKLPGVLAAIGKGSIATDVISVGTIAQGDKTAVDIDTLWRVYSMTKPITGIAAMMLVGDGKMKLDQPIADFLPEFSKMSVLTDPDNSLESVPAKNQITVRHLLTHTAGLGYNIITKGPLLKVYNQQGINPAIMSRFPLPGFETPAPTPDLKTFAERVAALPLIAEPGTKWSYSIALDLLGRVIEVASGMDFEAFLKTRLFEPLKMTSSYFQVPAAETKRFVTNYAPINGVLIPIDPAPTSIYLDKPAFAFGGAGLVCSARDYDRFLHMLQNGGELDGVRVMASETAALAMSDLLPAGIKTEGTFIAGAGNGAGGRVGKGAFEGTFGWGGAAGTVAFVDTRRKVRAVCMAQYVPSNVYPFHEEFAKWVLADLGIQA</sequence>
<gene>
    <name evidence="2" type="ORF">EUU23_01610</name>
</gene>
<evidence type="ECO:0000313" key="2">
    <source>
        <dbReference type="EMBL" id="MVZ96397.1"/>
    </source>
</evidence>